<dbReference type="PaxDb" id="353153-Q4DTA9"/>
<dbReference type="VEuPathDB" id="TriTrypDB:TcCLB.508023.50"/>
<evidence type="ECO:0000313" key="1">
    <source>
        <dbReference type="EMBL" id="EAN95760.1"/>
    </source>
</evidence>
<sequence>MRRRKREAVRVRRGSHSMWECCTACGGIALKCRTITHEDVARSGISFFCLRVCCCGCGCVCVGLVGTMAAACGCHFVLLENMLPRLYVCVVSGTMCRRLCDCRMEGEEWRELRECSGQESRWVSRRGGDCPPSPAPLLSGTLSLSHCRIVIDAGSTQRGSGCRHRHECDRKGTLQLLRSEGAICVAQWRAHNPLADSAQDTGHWPRSVCVMGDTAAASLLLSGGRTPVFTLFPTQADGCAMAPQQNEAFVFTMEGHYL</sequence>
<dbReference type="InParanoid" id="Q4DTA9"/>
<proteinExistence type="predicted"/>
<gene>
    <name evidence="1" type="ORF">Tc00.1047053508023.50</name>
</gene>
<dbReference type="KEGG" id="tcr:508023.50"/>
<name>Q4DTA9_TRYCC</name>
<accession>Q4DTA9</accession>
<comment type="caution">
    <text evidence="1">The sequence shown here is derived from an EMBL/GenBank/DDBJ whole genome shotgun (WGS) entry which is preliminary data.</text>
</comment>
<organism evidence="1 2">
    <name type="scientific">Trypanosoma cruzi (strain CL Brener)</name>
    <dbReference type="NCBI Taxonomy" id="353153"/>
    <lineage>
        <taxon>Eukaryota</taxon>
        <taxon>Discoba</taxon>
        <taxon>Euglenozoa</taxon>
        <taxon>Kinetoplastea</taxon>
        <taxon>Metakinetoplastina</taxon>
        <taxon>Trypanosomatida</taxon>
        <taxon>Trypanosomatidae</taxon>
        <taxon>Trypanosoma</taxon>
        <taxon>Schizotrypanum</taxon>
    </lineage>
</organism>
<dbReference type="GeneID" id="3549648"/>
<dbReference type="RefSeq" id="XP_817611.1">
    <property type="nucleotide sequence ID" value="XM_812518.1"/>
</dbReference>
<reference evidence="1 2" key="1">
    <citation type="journal article" date="2005" name="Science">
        <title>The genome sequence of Trypanosoma cruzi, etiologic agent of Chagas disease.</title>
        <authorList>
            <person name="El-Sayed N.M."/>
            <person name="Myler P.J."/>
            <person name="Bartholomeu D.C."/>
            <person name="Nilsson D."/>
            <person name="Aggarwal G."/>
            <person name="Tran A.N."/>
            <person name="Ghedin E."/>
            <person name="Worthey E.A."/>
            <person name="Delcher A.L."/>
            <person name="Blandin G."/>
            <person name="Westenberger S.J."/>
            <person name="Caler E."/>
            <person name="Cerqueira G.C."/>
            <person name="Branche C."/>
            <person name="Haas B."/>
            <person name="Anupama A."/>
            <person name="Arner E."/>
            <person name="Aslund L."/>
            <person name="Attipoe P."/>
            <person name="Bontempi E."/>
            <person name="Bringaud F."/>
            <person name="Burton P."/>
            <person name="Cadag E."/>
            <person name="Campbell D.A."/>
            <person name="Carrington M."/>
            <person name="Crabtree J."/>
            <person name="Darban H."/>
            <person name="da Silveira J.F."/>
            <person name="de Jong P."/>
            <person name="Edwards K."/>
            <person name="Englund P.T."/>
            <person name="Fazelina G."/>
            <person name="Feldblyum T."/>
            <person name="Ferella M."/>
            <person name="Frasch A.C."/>
            <person name="Gull K."/>
            <person name="Horn D."/>
            <person name="Hou L."/>
            <person name="Huang Y."/>
            <person name="Kindlund E."/>
            <person name="Klingbeil M."/>
            <person name="Kluge S."/>
            <person name="Koo H."/>
            <person name="Lacerda D."/>
            <person name="Levin M.J."/>
            <person name="Lorenzi H."/>
            <person name="Louie T."/>
            <person name="Machado C.R."/>
            <person name="McCulloch R."/>
            <person name="McKenna A."/>
            <person name="Mizuno Y."/>
            <person name="Mottram J.C."/>
            <person name="Nelson S."/>
            <person name="Ochaya S."/>
            <person name="Osoegawa K."/>
            <person name="Pai G."/>
            <person name="Parsons M."/>
            <person name="Pentony M."/>
            <person name="Pettersson U."/>
            <person name="Pop M."/>
            <person name="Ramirez J.L."/>
            <person name="Rinta J."/>
            <person name="Robertson L."/>
            <person name="Salzberg S.L."/>
            <person name="Sanchez D.O."/>
            <person name="Seyler A."/>
            <person name="Sharma R."/>
            <person name="Shetty J."/>
            <person name="Simpson A.J."/>
            <person name="Sisk E."/>
            <person name="Tammi M.T."/>
            <person name="Tarleton R."/>
            <person name="Teixeira S."/>
            <person name="Van Aken S."/>
            <person name="Vogt C."/>
            <person name="Ward P.N."/>
            <person name="Wickstead B."/>
            <person name="Wortman J."/>
            <person name="White O."/>
            <person name="Fraser C.M."/>
            <person name="Stuart K.D."/>
            <person name="Andersson B."/>
        </authorList>
    </citation>
    <scope>NUCLEOTIDE SEQUENCE [LARGE SCALE GENOMIC DNA]</scope>
    <source>
        <strain evidence="1 2">CL Brener</strain>
    </source>
</reference>
<protein>
    <submittedName>
        <fullName evidence="1">Uncharacterized protein</fullName>
    </submittedName>
</protein>
<dbReference type="Proteomes" id="UP000002296">
    <property type="component" value="Unassembled WGS sequence"/>
</dbReference>
<dbReference type="AlphaFoldDB" id="Q4DTA9"/>
<keyword evidence="2" id="KW-1185">Reference proteome</keyword>
<evidence type="ECO:0000313" key="2">
    <source>
        <dbReference type="Proteomes" id="UP000002296"/>
    </source>
</evidence>
<dbReference type="EMBL" id="AAHK01000192">
    <property type="protein sequence ID" value="EAN95760.1"/>
    <property type="molecule type" value="Genomic_DNA"/>
</dbReference>